<dbReference type="OrthoDB" id="581140at2"/>
<dbReference type="AlphaFoldDB" id="A0A495XZ22"/>
<proteinExistence type="predicted"/>
<keyword evidence="2" id="KW-1185">Reference proteome</keyword>
<accession>A0A495XZ22</accession>
<sequence>MTDLGSRPVDDEVSARRVVAAAMADAARAWLDGLDEAQRRKAQGAAPADDATDDERRRWFYTPTDHGGLTLHEQRPRQQRGAMRLVASGLSTAGYVTVATTMGLENVLDAHEGFVTIFDRERGRDPGMYYLSVFGTPGDTGAWAWRFGGHHVSLNNLVVDGVLVSTTPCFMGADPASSPLLGGAVNRPLGRVEDLGRELMRSLDPDTAARALLRATAPSDFVTANRTRINHGDRVIPLAGIWRDARFPDDVEQGKLQALSDAIDAAAAYEEADHEAVQYTLDPRGVAGGDLDAGQRETLRLLLSTYFDRVPAGVSPMARVDDAALDGIHFAWAGPTEPGAPHYYRLQGPGLLIEWDNTQRGANHAHSVWRDPSNDFGLDVLARHRARHH</sequence>
<dbReference type="PANTHER" id="PTHR37489">
    <property type="entry name" value="DUF3500 DOMAIN-CONTAINING PROTEIN"/>
    <property type="match status" value="1"/>
</dbReference>
<dbReference type="InterPro" id="IPR021889">
    <property type="entry name" value="DUF3500"/>
</dbReference>
<dbReference type="EMBL" id="RBXT01000001">
    <property type="protein sequence ID" value="RKT79861.1"/>
    <property type="molecule type" value="Genomic_DNA"/>
</dbReference>
<gene>
    <name evidence="1" type="ORF">DFJ68_3339</name>
</gene>
<dbReference type="Proteomes" id="UP000278440">
    <property type="component" value="Unassembled WGS sequence"/>
</dbReference>
<comment type="caution">
    <text evidence="1">The sequence shown here is derived from an EMBL/GenBank/DDBJ whole genome shotgun (WGS) entry which is preliminary data.</text>
</comment>
<dbReference type="PANTHER" id="PTHR37489:SF1">
    <property type="entry name" value="DUF3500 DOMAIN-CONTAINING PROTEIN"/>
    <property type="match status" value="1"/>
</dbReference>
<reference evidence="1 2" key="1">
    <citation type="submission" date="2018-10" db="EMBL/GenBank/DDBJ databases">
        <title>Sequencing the genomes of 1000 actinobacteria strains.</title>
        <authorList>
            <person name="Klenk H.-P."/>
        </authorList>
    </citation>
    <scope>NUCLEOTIDE SEQUENCE [LARGE SCALE GENOMIC DNA]</scope>
    <source>
        <strain evidence="1 2">DSM 44267</strain>
    </source>
</reference>
<protein>
    <submittedName>
        <fullName evidence="1">Uncharacterized protein DUF3500</fullName>
    </submittedName>
</protein>
<name>A0A495XZ22_9MICO</name>
<dbReference type="Pfam" id="PF12006">
    <property type="entry name" value="DUF3500"/>
    <property type="match status" value="1"/>
</dbReference>
<organism evidence="1 2">
    <name type="scientific">Terracoccus luteus</name>
    <dbReference type="NCBI Taxonomy" id="53356"/>
    <lineage>
        <taxon>Bacteria</taxon>
        <taxon>Bacillati</taxon>
        <taxon>Actinomycetota</taxon>
        <taxon>Actinomycetes</taxon>
        <taxon>Micrococcales</taxon>
        <taxon>Intrasporangiaceae</taxon>
        <taxon>Terracoccus</taxon>
    </lineage>
</organism>
<evidence type="ECO:0000313" key="1">
    <source>
        <dbReference type="EMBL" id="RKT79861.1"/>
    </source>
</evidence>
<evidence type="ECO:0000313" key="2">
    <source>
        <dbReference type="Proteomes" id="UP000278440"/>
    </source>
</evidence>
<dbReference type="RefSeq" id="WP_121034680.1">
    <property type="nucleotide sequence ID" value="NZ_RBXT01000001.1"/>
</dbReference>